<dbReference type="STRING" id="84645.A0A498N9T8"/>
<keyword evidence="8 13" id="KW-0675">Receptor</keyword>
<dbReference type="PANTHER" id="PTHR24225:SF48">
    <property type="entry name" value="C3A ANAPHYLATOXIN CHEMOTACTIC RECEPTOR-RELATED"/>
    <property type="match status" value="1"/>
</dbReference>
<evidence type="ECO:0000256" key="1">
    <source>
        <dbReference type="ARBA" id="ARBA00004141"/>
    </source>
</evidence>
<keyword evidence="7" id="KW-1015">Disulfide bond</keyword>
<dbReference type="GO" id="GO:0007200">
    <property type="term" value="P:phospholipase C-activating G protein-coupled receptor signaling pathway"/>
    <property type="evidence" value="ECO:0007669"/>
    <property type="project" value="TreeGrafter"/>
</dbReference>
<dbReference type="GO" id="GO:0006954">
    <property type="term" value="P:inflammatory response"/>
    <property type="evidence" value="ECO:0007669"/>
    <property type="project" value="TreeGrafter"/>
</dbReference>
<gene>
    <name evidence="13" type="ORF">ROHU_019163</name>
</gene>
<keyword evidence="14" id="KW-1185">Reference proteome</keyword>
<evidence type="ECO:0000256" key="2">
    <source>
        <dbReference type="ARBA" id="ARBA00022500"/>
    </source>
</evidence>
<feature type="transmembrane region" description="Helical" evidence="11">
    <location>
        <begin position="34"/>
        <end position="55"/>
    </location>
</feature>
<keyword evidence="6 11" id="KW-0472">Membrane</keyword>
<dbReference type="PROSITE" id="PS50262">
    <property type="entry name" value="G_PROTEIN_RECEP_F1_2"/>
    <property type="match status" value="2"/>
</dbReference>
<dbReference type="AlphaFoldDB" id="A0A498N9T8"/>
<dbReference type="GO" id="GO:0007204">
    <property type="term" value="P:positive regulation of cytosolic calcium ion concentration"/>
    <property type="evidence" value="ECO:0007669"/>
    <property type="project" value="TreeGrafter"/>
</dbReference>
<dbReference type="SUPFAM" id="SSF81321">
    <property type="entry name" value="Family A G protein-coupled receptor-like"/>
    <property type="match status" value="2"/>
</dbReference>
<keyword evidence="4 11" id="KW-1133">Transmembrane helix</keyword>
<dbReference type="GO" id="GO:0005886">
    <property type="term" value="C:plasma membrane"/>
    <property type="evidence" value="ECO:0007669"/>
    <property type="project" value="TreeGrafter"/>
</dbReference>
<evidence type="ECO:0000256" key="3">
    <source>
        <dbReference type="ARBA" id="ARBA00022692"/>
    </source>
</evidence>
<feature type="domain" description="G-protein coupled receptors family 1 profile" evidence="12">
    <location>
        <begin position="266"/>
        <end position="512"/>
    </location>
</feature>
<comment type="subcellular location">
    <subcellularLocation>
        <location evidence="1">Membrane</location>
        <topology evidence="1">Multi-pass membrane protein</topology>
    </subcellularLocation>
</comment>
<feature type="transmembrane region" description="Helical" evidence="11">
    <location>
        <begin position="494"/>
        <end position="515"/>
    </location>
</feature>
<dbReference type="CDD" id="cd14974">
    <property type="entry name" value="7tmA_Anaphylatoxin_R-like"/>
    <property type="match status" value="1"/>
</dbReference>
<evidence type="ECO:0000256" key="5">
    <source>
        <dbReference type="ARBA" id="ARBA00023040"/>
    </source>
</evidence>
<feature type="transmembrane region" description="Helical" evidence="11">
    <location>
        <begin position="247"/>
        <end position="273"/>
    </location>
</feature>
<dbReference type="Gene3D" id="1.20.1070.10">
    <property type="entry name" value="Rhodopsin 7-helix transmembrane proteins"/>
    <property type="match status" value="2"/>
</dbReference>
<evidence type="ECO:0000256" key="6">
    <source>
        <dbReference type="ARBA" id="ARBA00023136"/>
    </source>
</evidence>
<evidence type="ECO:0000313" key="14">
    <source>
        <dbReference type="Proteomes" id="UP000290572"/>
    </source>
</evidence>
<feature type="transmembrane region" description="Helical" evidence="11">
    <location>
        <begin position="107"/>
        <end position="125"/>
    </location>
</feature>
<evidence type="ECO:0000259" key="12">
    <source>
        <dbReference type="PROSITE" id="PS50262"/>
    </source>
</evidence>
<dbReference type="Proteomes" id="UP000290572">
    <property type="component" value="Unassembled WGS sequence"/>
</dbReference>
<sequence>MSNTTLLLHTHSVVSNHHANTTVEIEATKNKLSIVFLTIVVFLGTAGNSVVIWVAGFRLKPTVTNVWLVNLAVADLIFCLTRITSLIKTIFYDHWTFGVFLCKFTGFFKYANMFCSVFLLAVISVDRMLCVWCPVLTRERRTICAARVVSVGVWFVAVIFSTPYFVYQQVYLDDDKLSQCSFKHKGAAEKGGTSGKYVYYCIRFVCGFVLPFLVILICYILAAVGIRRTRLSGKSRMNSNTTLTEDIVHKVNIVSLSFIVFFGTIGNSLVIWVAGFRMKPTVTNVWLVNLAVADLIFCLTRVISLIKNIFYNYWTFGVFLCKFNGFFKYANMFCSVFLLAVISMDRALCVCRPVLTRKRRTLCAARVVSVGVWIVAVMFSSPYFAYRQVFPDKHNLSQCSLKEDEAAQAGDISSKYVYYCIRFICGFLLPFLVILICYILAAVGIRRTRLSGKSRPLRVLAVLVCAFFLCWAPYHFLGLVKLVNEDNKAVKEGWAMASNLAYFNSCVNPVLYFCMGLDVNRRCDQSLSVIFRRALTEEGQSLSRQVSREESCNSIPKTEV</sequence>
<dbReference type="InterPro" id="IPR000276">
    <property type="entry name" value="GPCR_Rhodpsn"/>
</dbReference>
<evidence type="ECO:0000256" key="8">
    <source>
        <dbReference type="ARBA" id="ARBA00023170"/>
    </source>
</evidence>
<dbReference type="GO" id="GO:0004875">
    <property type="term" value="F:complement receptor activity"/>
    <property type="evidence" value="ECO:0007669"/>
    <property type="project" value="TreeGrafter"/>
</dbReference>
<proteinExistence type="inferred from homology"/>
<keyword evidence="9" id="KW-0807">Transducer</keyword>
<evidence type="ECO:0000256" key="4">
    <source>
        <dbReference type="ARBA" id="ARBA00022989"/>
    </source>
</evidence>
<evidence type="ECO:0000256" key="11">
    <source>
        <dbReference type="SAM" id="Phobius"/>
    </source>
</evidence>
<name>A0A498N9T8_LABRO</name>
<protein>
    <submittedName>
        <fullName evidence="13">C3a anaphylatoxin chemotactic receptor-like protein</fullName>
    </submittedName>
</protein>
<accession>A0A498N9T8</accession>
<reference evidence="13 14" key="1">
    <citation type="submission" date="2018-03" db="EMBL/GenBank/DDBJ databases">
        <title>Draft genome sequence of Rohu Carp (Labeo rohita).</title>
        <authorList>
            <person name="Das P."/>
            <person name="Kushwaha B."/>
            <person name="Joshi C.G."/>
            <person name="Kumar D."/>
            <person name="Nagpure N.S."/>
            <person name="Sahoo L."/>
            <person name="Das S.P."/>
            <person name="Bit A."/>
            <person name="Patnaik S."/>
            <person name="Meher P.K."/>
            <person name="Jayasankar P."/>
            <person name="Koringa P.G."/>
            <person name="Patel N.V."/>
            <person name="Hinsu A.T."/>
            <person name="Kumar R."/>
            <person name="Pandey M."/>
            <person name="Agarwal S."/>
            <person name="Srivastava S."/>
            <person name="Singh M."/>
            <person name="Iquebal M.A."/>
            <person name="Jaiswal S."/>
            <person name="Angadi U.B."/>
            <person name="Kumar N."/>
            <person name="Raza M."/>
            <person name="Shah T.M."/>
            <person name="Rai A."/>
            <person name="Jena J.K."/>
        </authorList>
    </citation>
    <scope>NUCLEOTIDE SEQUENCE [LARGE SCALE GENOMIC DNA]</scope>
    <source>
        <strain evidence="13">DASCIFA01</strain>
        <tissue evidence="13">Testis</tissue>
    </source>
</reference>
<evidence type="ECO:0000256" key="10">
    <source>
        <dbReference type="ARBA" id="ARBA00025736"/>
    </source>
</evidence>
<keyword evidence="2" id="KW-0145">Chemotaxis</keyword>
<evidence type="ECO:0000256" key="7">
    <source>
        <dbReference type="ARBA" id="ARBA00023157"/>
    </source>
</evidence>
<dbReference type="PRINTS" id="PR00526">
    <property type="entry name" value="FMETLEUPHER"/>
</dbReference>
<dbReference type="PANTHER" id="PTHR24225">
    <property type="entry name" value="CHEMOTACTIC RECEPTOR"/>
    <property type="match status" value="1"/>
</dbReference>
<dbReference type="EMBL" id="QBIY01011857">
    <property type="protein sequence ID" value="RXN28562.1"/>
    <property type="molecule type" value="Genomic_DNA"/>
</dbReference>
<evidence type="ECO:0000256" key="9">
    <source>
        <dbReference type="ARBA" id="ARBA00023224"/>
    </source>
</evidence>
<dbReference type="InterPro" id="IPR017452">
    <property type="entry name" value="GPCR_Rhodpsn_7TM"/>
</dbReference>
<dbReference type="PRINTS" id="PR00237">
    <property type="entry name" value="GPCRRHODOPSN"/>
</dbReference>
<keyword evidence="5" id="KW-0297">G-protein coupled receptor</keyword>
<feature type="transmembrane region" description="Helical" evidence="11">
    <location>
        <begin position="416"/>
        <end position="445"/>
    </location>
</feature>
<feature type="transmembrane region" description="Helical" evidence="11">
    <location>
        <begin position="67"/>
        <end position="87"/>
    </location>
</feature>
<dbReference type="FunFam" id="1.20.1070.10:FF:000034">
    <property type="entry name" value="G-protein coupled receptor 1"/>
    <property type="match status" value="1"/>
</dbReference>
<feature type="transmembrane region" description="Helical" evidence="11">
    <location>
        <begin position="285"/>
        <end position="303"/>
    </location>
</feature>
<evidence type="ECO:0000313" key="13">
    <source>
        <dbReference type="EMBL" id="RXN28562.1"/>
    </source>
</evidence>
<feature type="transmembrane region" description="Helical" evidence="11">
    <location>
        <begin position="197"/>
        <end position="226"/>
    </location>
</feature>
<organism evidence="13 14">
    <name type="scientific">Labeo rohita</name>
    <name type="common">Indian major carp</name>
    <name type="synonym">Cyprinus rohita</name>
    <dbReference type="NCBI Taxonomy" id="84645"/>
    <lineage>
        <taxon>Eukaryota</taxon>
        <taxon>Metazoa</taxon>
        <taxon>Chordata</taxon>
        <taxon>Craniata</taxon>
        <taxon>Vertebrata</taxon>
        <taxon>Euteleostomi</taxon>
        <taxon>Actinopterygii</taxon>
        <taxon>Neopterygii</taxon>
        <taxon>Teleostei</taxon>
        <taxon>Ostariophysi</taxon>
        <taxon>Cypriniformes</taxon>
        <taxon>Cyprinidae</taxon>
        <taxon>Labeoninae</taxon>
        <taxon>Labeonini</taxon>
        <taxon>Labeo</taxon>
    </lineage>
</organism>
<comment type="similarity">
    <text evidence="10">Belongs to the chemokine-like receptor (CMKLR) family.</text>
</comment>
<dbReference type="Pfam" id="PF00001">
    <property type="entry name" value="7tm_1"/>
    <property type="match status" value="2"/>
</dbReference>
<feature type="transmembrane region" description="Helical" evidence="11">
    <location>
        <begin position="367"/>
        <end position="386"/>
    </location>
</feature>
<dbReference type="GO" id="GO:0006935">
    <property type="term" value="P:chemotaxis"/>
    <property type="evidence" value="ECO:0007669"/>
    <property type="project" value="UniProtKB-KW"/>
</dbReference>
<keyword evidence="3 11" id="KW-0812">Transmembrane</keyword>
<comment type="caution">
    <text evidence="13">The sequence shown here is derived from an EMBL/GenBank/DDBJ whole genome shotgun (WGS) entry which is preliminary data.</text>
</comment>
<dbReference type="InterPro" id="IPR000826">
    <property type="entry name" value="Formyl_rcpt-rel"/>
</dbReference>
<feature type="transmembrane region" description="Helical" evidence="11">
    <location>
        <begin position="145"/>
        <end position="167"/>
    </location>
</feature>
<feature type="transmembrane region" description="Helical" evidence="11">
    <location>
        <begin position="457"/>
        <end position="474"/>
    </location>
</feature>
<feature type="domain" description="G-protein coupled receptors family 1 profile" evidence="12">
    <location>
        <begin position="47"/>
        <end position="262"/>
    </location>
</feature>
<dbReference type="GO" id="GO:0004930">
    <property type="term" value="F:G protein-coupled receptor activity"/>
    <property type="evidence" value="ECO:0007669"/>
    <property type="project" value="UniProtKB-KW"/>
</dbReference>